<organism evidence="1 2">
    <name type="scientific">Linnemannia schmuckeri</name>
    <dbReference type="NCBI Taxonomy" id="64567"/>
    <lineage>
        <taxon>Eukaryota</taxon>
        <taxon>Fungi</taxon>
        <taxon>Fungi incertae sedis</taxon>
        <taxon>Mucoromycota</taxon>
        <taxon>Mortierellomycotina</taxon>
        <taxon>Mortierellomycetes</taxon>
        <taxon>Mortierellales</taxon>
        <taxon>Mortierellaceae</taxon>
        <taxon>Linnemannia</taxon>
    </lineage>
</organism>
<dbReference type="Proteomes" id="UP000748756">
    <property type="component" value="Unassembled WGS sequence"/>
</dbReference>
<evidence type="ECO:0000313" key="1">
    <source>
        <dbReference type="EMBL" id="KAF9129095.1"/>
    </source>
</evidence>
<keyword evidence="2" id="KW-1185">Reference proteome</keyword>
<proteinExistence type="predicted"/>
<comment type="caution">
    <text evidence="1">The sequence shown here is derived from an EMBL/GenBank/DDBJ whole genome shotgun (WGS) entry which is preliminary data.</text>
</comment>
<protein>
    <submittedName>
        <fullName evidence="1">Uncharacterized protein</fullName>
    </submittedName>
</protein>
<name>A0A9P5RDD6_9FUNG</name>
<dbReference type="AlphaFoldDB" id="A0A9P5RDD6"/>
<dbReference type="OrthoDB" id="2443694at2759"/>
<gene>
    <name evidence="1" type="ORF">BG015_004239</name>
</gene>
<reference evidence="1" key="1">
    <citation type="journal article" date="2020" name="Fungal Divers.">
        <title>Resolving the Mortierellaceae phylogeny through synthesis of multi-gene phylogenetics and phylogenomics.</title>
        <authorList>
            <person name="Vandepol N."/>
            <person name="Liber J."/>
            <person name="Desiro A."/>
            <person name="Na H."/>
            <person name="Kennedy M."/>
            <person name="Barry K."/>
            <person name="Grigoriev I.V."/>
            <person name="Miller A.N."/>
            <person name="O'Donnell K."/>
            <person name="Stajich J.E."/>
            <person name="Bonito G."/>
        </authorList>
    </citation>
    <scope>NUCLEOTIDE SEQUENCE</scope>
    <source>
        <strain evidence="1">NRRL 6426</strain>
    </source>
</reference>
<accession>A0A9P5RDD6</accession>
<sequence>MLERVTQPALYRDAVFDISEDPHILKSYNVRIMDVTKALAGKGLVKKEVPTSCPLSTNAHESTPSHIALVGTAVQTSVMYHRYLLFHCGIPNLSTGGQSGRDTISGALIGSFLHFHGISTVRIIASSLSMVEWPSPLGTVRVFIILKCNPMATSVAYSIAHATGASSTCLIGCEACHVGAIL</sequence>
<dbReference type="EMBL" id="JAAAUQ010002019">
    <property type="protein sequence ID" value="KAF9129095.1"/>
    <property type="molecule type" value="Genomic_DNA"/>
</dbReference>
<evidence type="ECO:0000313" key="2">
    <source>
        <dbReference type="Proteomes" id="UP000748756"/>
    </source>
</evidence>